<gene>
    <name evidence="1" type="ORF">NUZ5A_20572</name>
</gene>
<sequence>MAMLFIIGIIGSAAAEIPNSIKDRIGLWASGKSTDAEFAHVLVDLSKMGIVKEKLAQNTHTLPSYGQTAFIKITGRSAEYGQTSPVRLTVTDPDGVVSEYVVPILESGTYSTLIPLRHDSKIGMYSVTAYHAGKKLPDSVFYVGYQARIPAWISHLVLWWLDEKITESEFLTSIEFLLKTRVIEFADVTDSTFLNVSVSGLNAVRRGTTQDITVLVKDGYGPVVGASVFVRIEDYGESVFEEFKGVTDSNGIFTVSWEISQEFPNLKTLLAYIDVTDGVLSGSKVFTFQVYCLCGESNCKCRT</sequence>
<dbReference type="AlphaFoldDB" id="A0A812EUN7"/>
<accession>A0A812EUN7</accession>
<comment type="caution">
    <text evidence="1">The sequence shown here is derived from an EMBL/GenBank/DDBJ whole genome shotgun (WGS) entry which is preliminary data.</text>
</comment>
<evidence type="ECO:0000313" key="1">
    <source>
        <dbReference type="EMBL" id="CAE6489144.1"/>
    </source>
</evidence>
<dbReference type="EMBL" id="CAJNAQ010000002">
    <property type="protein sequence ID" value="CAE6489144.1"/>
    <property type="molecule type" value="Genomic_DNA"/>
</dbReference>
<protein>
    <submittedName>
        <fullName evidence="1">Uncharacterized protein</fullName>
    </submittedName>
</protein>
<dbReference type="RefSeq" id="WP_205098439.1">
    <property type="nucleotide sequence ID" value="NZ_CAJNAQ010000002.1"/>
</dbReference>
<proteinExistence type="predicted"/>
<dbReference type="Proteomes" id="UP000655759">
    <property type="component" value="Unassembled WGS sequence"/>
</dbReference>
<evidence type="ECO:0000313" key="2">
    <source>
        <dbReference type="Proteomes" id="UP000655759"/>
    </source>
</evidence>
<name>A0A812EUN7_9ARCH</name>
<reference evidence="1" key="1">
    <citation type="submission" date="2021-02" db="EMBL/GenBank/DDBJ databases">
        <authorList>
            <person name="Han P."/>
        </authorList>
    </citation>
    <scope>NUCLEOTIDE SEQUENCE</scope>
    <source>
        <strain evidence="1">Candidatus Nitrosotenuis uzonensis 5A</strain>
    </source>
</reference>
<organism evidence="1 2">
    <name type="scientific">Candidatus Nitrosotenuis uzonensis</name>
    <dbReference type="NCBI Taxonomy" id="1407055"/>
    <lineage>
        <taxon>Archaea</taxon>
        <taxon>Nitrososphaerota</taxon>
        <taxon>Candidatus Nitrosotenuis</taxon>
    </lineage>
</organism>